<evidence type="ECO:0000256" key="1">
    <source>
        <dbReference type="SAM" id="MobiDB-lite"/>
    </source>
</evidence>
<dbReference type="GO" id="GO:0016192">
    <property type="term" value="P:vesicle-mediated transport"/>
    <property type="evidence" value="ECO:0007669"/>
    <property type="project" value="InterPro"/>
</dbReference>
<proteinExistence type="predicted"/>
<reference evidence="2 3" key="1">
    <citation type="submission" date="2015-03" db="EMBL/GenBank/DDBJ databases">
        <title>RNA-seq based gene annotation and comparative genomics of four Zymoseptoria species reveal species-specific pathogenicity related genes and transposable element activity.</title>
        <authorList>
            <person name="Grandaubert J."/>
            <person name="Bhattacharyya A."/>
            <person name="Stukenbrock E.H."/>
        </authorList>
    </citation>
    <scope>NUCLEOTIDE SEQUENCE [LARGE SCALE GENOMIC DNA]</scope>
    <source>
        <strain evidence="2 3">Zb18110</strain>
    </source>
</reference>
<dbReference type="PANTHER" id="PTHR28043">
    <property type="entry name" value="INCREASED RECOMBINATION CENTERS PROTEIN 6"/>
    <property type="match status" value="1"/>
</dbReference>
<organism evidence="2 3">
    <name type="scientific">Zymoseptoria brevis</name>
    <dbReference type="NCBI Taxonomy" id="1047168"/>
    <lineage>
        <taxon>Eukaryota</taxon>
        <taxon>Fungi</taxon>
        <taxon>Dikarya</taxon>
        <taxon>Ascomycota</taxon>
        <taxon>Pezizomycotina</taxon>
        <taxon>Dothideomycetes</taxon>
        <taxon>Dothideomycetidae</taxon>
        <taxon>Mycosphaerellales</taxon>
        <taxon>Mycosphaerellaceae</taxon>
        <taxon>Zymoseptoria</taxon>
    </lineage>
</organism>
<keyword evidence="3" id="KW-1185">Reference proteome</keyword>
<comment type="caution">
    <text evidence="2">The sequence shown here is derived from an EMBL/GenBank/DDBJ whole genome shotgun (WGS) entry which is preliminary data.</text>
</comment>
<dbReference type="PANTHER" id="PTHR28043:SF1">
    <property type="entry name" value="INCREASED RECOMBINATION CENTERS PROTEIN 6"/>
    <property type="match status" value="1"/>
</dbReference>
<gene>
    <name evidence="2" type="ORF">TI39_contig4134g00038</name>
</gene>
<dbReference type="GO" id="GO:0030674">
    <property type="term" value="F:protein-macromolecule adaptor activity"/>
    <property type="evidence" value="ECO:0007669"/>
    <property type="project" value="TreeGrafter"/>
</dbReference>
<dbReference type="AlphaFoldDB" id="A0A0F4GG03"/>
<evidence type="ECO:0000313" key="2">
    <source>
        <dbReference type="EMBL" id="KJX95110.1"/>
    </source>
</evidence>
<accession>A0A0F4GG03</accession>
<dbReference type="Proteomes" id="UP000033647">
    <property type="component" value="Unassembled WGS sequence"/>
</dbReference>
<dbReference type="Pfam" id="PF10199">
    <property type="entry name" value="Adaptin_binding"/>
    <property type="match status" value="1"/>
</dbReference>
<dbReference type="InterPro" id="IPR034627">
    <property type="entry name" value="Irc6"/>
</dbReference>
<dbReference type="STRING" id="1047168.A0A0F4GG03"/>
<feature type="region of interest" description="Disordered" evidence="1">
    <location>
        <begin position="238"/>
        <end position="287"/>
    </location>
</feature>
<evidence type="ECO:0000313" key="3">
    <source>
        <dbReference type="Proteomes" id="UP000033647"/>
    </source>
</evidence>
<protein>
    <submittedName>
        <fullName evidence="2">Alpha/gamma-adaptin-binding protein p34</fullName>
    </submittedName>
</protein>
<dbReference type="EMBL" id="LAFY01004093">
    <property type="protein sequence ID" value="KJX95110.1"/>
    <property type="molecule type" value="Genomic_DNA"/>
</dbReference>
<dbReference type="Gene3D" id="3.40.50.11960">
    <property type="match status" value="1"/>
</dbReference>
<sequence>MPRRILFLSTSPSPVLDIIKDLTGSAPAPALDGSTAGLTHEWHAQTAYYSTRVPIWVDEIQDVQAWKEEFLKEEAAEVVSAVGAWVYCFPAPRSEHEDKSTQNVEEVMRCIHEIVERHGGGESISIAVAVNEKIAKSESLKMDAEEWEDRCTEFGFEFVDYAATGKNDHGERVGFERLKEALEANEWDEDDAVDGDDFLGMDDLELADDLEGSGFNREEAEMTAELFGMKAALYGNDEFDEEDNEPSHASTGATDDQPDPVDDLDRMMSKLLAVKEQSADLPEAQRKRMAAKAVRELMSSNGGL</sequence>
<name>A0A0F4GG03_9PEZI</name>
<dbReference type="OrthoDB" id="10261384at2759"/>